<evidence type="ECO:0000259" key="9">
    <source>
        <dbReference type="Pfam" id="PF18273"/>
    </source>
</evidence>
<dbReference type="GO" id="GO:0009007">
    <property type="term" value="F:site-specific DNA-methyltransferase (adenine-specific) activity"/>
    <property type="evidence" value="ECO:0007669"/>
    <property type="project" value="UniProtKB-EC"/>
</dbReference>
<sequence>MIRDIIQKNEKVNPNNDLLKKLKALIPNAFGKEGTVDADTIRYWAELAVGDKHLVVEERETFNFLGKDYARLLYALDTETVIVPDEENNQKNENKDSENLYLSGDNLEVLKHLRRSYEGQIKCIYIDPPYNTGSDDFVYNDSFDFNEKDLQEKLGIDEPERAQKILKMKKRGSRSHAAWLTFMYPRLKLARDLLRDDGVIFISIDDNEQANLKILCDEIFGEENFCGQLIIQTATDNNPRQICTEHEYMLCFARNKDLVKNWILKSEAAKKIKEQYEKIKERETDLEKIQEKLRKWIKDNKLDLGLKSVAHYNNVDENGVYSSSTNSSNPHPGGYMFDIPHPVTGRNCPIPANGWRWPETTFWNCANAGQVEWGKDHSTQPHIKQRIETATDALKSIIYEDNRASTKMVADLFDGKKVFDNPKPLNVIARILNFSTEKNDAIMDFFSGSGTTAHSILQLNASENGGRRKFIAVQLPENLDAVTKPSETTKNAIKFLDSINKPHTLDQIGMERIRRAAAKIKSEHPDAKGDFGFKHYSIEKPKAKTLDALEKFVPNPNFGADNILKVFGSKTVLATWMVDDGHTFNASVETIDLGGYNAYKVKDYLYLIDKDIGSKHMKALFKKYDEDKEFKPKHIAVFGYSFGITALETLKGNIKSVEGIDINLEIRY</sequence>
<keyword evidence="4 10" id="KW-0808">Transferase</keyword>
<name>A0A1T4QM30_9BACT</name>
<dbReference type="EMBL" id="FUWU01000050">
    <property type="protein sequence ID" value="SKA04813.1"/>
    <property type="molecule type" value="Genomic_DNA"/>
</dbReference>
<protein>
    <recommendedName>
        <fullName evidence="2">site-specific DNA-methyltransferase (adenine-specific)</fullName>
        <ecNumber evidence="2">2.1.1.72</ecNumber>
    </recommendedName>
</protein>
<dbReference type="RefSeq" id="WP_095849652.1">
    <property type="nucleotide sequence ID" value="NZ_FUWU01000050.1"/>
</dbReference>
<dbReference type="SUPFAM" id="SSF53335">
    <property type="entry name" value="S-adenosyl-L-methionine-dependent methyltransferases"/>
    <property type="match status" value="1"/>
</dbReference>
<evidence type="ECO:0000256" key="5">
    <source>
        <dbReference type="ARBA" id="ARBA00022691"/>
    </source>
</evidence>
<evidence type="ECO:0000256" key="6">
    <source>
        <dbReference type="ARBA" id="ARBA00047942"/>
    </source>
</evidence>
<dbReference type="InterPro" id="IPR002941">
    <property type="entry name" value="DNA_methylase_N4/N6"/>
</dbReference>
<dbReference type="InterPro" id="IPR041405">
    <property type="entry name" value="T3RM_EcoP15I_C"/>
</dbReference>
<dbReference type="Proteomes" id="UP000190449">
    <property type="component" value="Unassembled WGS sequence"/>
</dbReference>
<proteinExistence type="inferred from homology"/>
<dbReference type="InterPro" id="IPR029063">
    <property type="entry name" value="SAM-dependent_MTases_sf"/>
</dbReference>
<feature type="domain" description="Type III R-M EcoP15I C-terminal" evidence="9">
    <location>
        <begin position="568"/>
        <end position="657"/>
    </location>
</feature>
<comment type="similarity">
    <text evidence="1">Belongs to the N(4)/N(6)-methyltransferase family.</text>
</comment>
<evidence type="ECO:0000256" key="7">
    <source>
        <dbReference type="SAM" id="Coils"/>
    </source>
</evidence>
<dbReference type="AlphaFoldDB" id="A0A1T4QM30"/>
<reference evidence="10 11" key="1">
    <citation type="submission" date="2017-02" db="EMBL/GenBank/DDBJ databases">
        <authorList>
            <person name="Peterson S.W."/>
        </authorList>
    </citation>
    <scope>NUCLEOTIDE SEQUENCE [LARGE SCALE GENOMIC DNA]</scope>
    <source>
        <strain evidence="10 11">ATCC 43854</strain>
    </source>
</reference>
<evidence type="ECO:0000256" key="1">
    <source>
        <dbReference type="ARBA" id="ARBA00006594"/>
    </source>
</evidence>
<dbReference type="GO" id="GO:0003677">
    <property type="term" value="F:DNA binding"/>
    <property type="evidence" value="ECO:0007669"/>
    <property type="project" value="InterPro"/>
</dbReference>
<dbReference type="PROSITE" id="PS00092">
    <property type="entry name" value="N6_MTASE"/>
    <property type="match status" value="1"/>
</dbReference>
<evidence type="ECO:0000256" key="4">
    <source>
        <dbReference type="ARBA" id="ARBA00022679"/>
    </source>
</evidence>
<evidence type="ECO:0000313" key="10">
    <source>
        <dbReference type="EMBL" id="SKA04813.1"/>
    </source>
</evidence>
<dbReference type="Pfam" id="PF01555">
    <property type="entry name" value="N6_N4_Mtase"/>
    <property type="match status" value="1"/>
</dbReference>
<evidence type="ECO:0000256" key="2">
    <source>
        <dbReference type="ARBA" id="ARBA00011900"/>
    </source>
</evidence>
<evidence type="ECO:0000313" key="11">
    <source>
        <dbReference type="Proteomes" id="UP000190449"/>
    </source>
</evidence>
<accession>A0A1T4QM30</accession>
<dbReference type="Gene3D" id="3.40.50.150">
    <property type="entry name" value="Vaccinia Virus protein VP39"/>
    <property type="match status" value="1"/>
</dbReference>
<dbReference type="STRING" id="28122.SAMN02745108_02343"/>
<organism evidence="10 11">
    <name type="scientific">Fibrobacter intestinalis</name>
    <dbReference type="NCBI Taxonomy" id="28122"/>
    <lineage>
        <taxon>Bacteria</taxon>
        <taxon>Pseudomonadati</taxon>
        <taxon>Fibrobacterota</taxon>
        <taxon>Fibrobacteria</taxon>
        <taxon>Fibrobacterales</taxon>
        <taxon>Fibrobacteraceae</taxon>
        <taxon>Fibrobacter</taxon>
    </lineage>
</organism>
<gene>
    <name evidence="10" type="ORF">SAMN02745108_02343</name>
</gene>
<dbReference type="InterPro" id="IPR002295">
    <property type="entry name" value="N4/N6-MTase_EcoPI_Mod-like"/>
</dbReference>
<dbReference type="GO" id="GO:0032259">
    <property type="term" value="P:methylation"/>
    <property type="evidence" value="ECO:0007669"/>
    <property type="project" value="UniProtKB-KW"/>
</dbReference>
<dbReference type="InterPro" id="IPR002052">
    <property type="entry name" value="DNA_methylase_N6_adenine_CS"/>
</dbReference>
<keyword evidence="3 10" id="KW-0489">Methyltransferase</keyword>
<dbReference type="PIRSF" id="PIRSF015855">
    <property type="entry name" value="TypeIII_Mtase_mKpnI"/>
    <property type="match status" value="1"/>
</dbReference>
<evidence type="ECO:0000259" key="8">
    <source>
        <dbReference type="Pfam" id="PF01555"/>
    </source>
</evidence>
<feature type="coiled-coil region" evidence="7">
    <location>
        <begin position="269"/>
        <end position="299"/>
    </location>
</feature>
<dbReference type="Pfam" id="PF18273">
    <property type="entry name" value="T3RM_EcoP15I_C"/>
    <property type="match status" value="1"/>
</dbReference>
<feature type="domain" description="DNA methylase N-4/N-6" evidence="8">
    <location>
        <begin position="121"/>
        <end position="461"/>
    </location>
</feature>
<dbReference type="GO" id="GO:0008170">
    <property type="term" value="F:N-methyltransferase activity"/>
    <property type="evidence" value="ECO:0007669"/>
    <property type="project" value="InterPro"/>
</dbReference>
<dbReference type="EC" id="2.1.1.72" evidence="2"/>
<dbReference type="PRINTS" id="PR00506">
    <property type="entry name" value="D21N6MTFRASE"/>
</dbReference>
<comment type="catalytic activity">
    <reaction evidence="6">
        <text>a 2'-deoxyadenosine in DNA + S-adenosyl-L-methionine = an N(6)-methyl-2'-deoxyadenosine in DNA + S-adenosyl-L-homocysteine + H(+)</text>
        <dbReference type="Rhea" id="RHEA:15197"/>
        <dbReference type="Rhea" id="RHEA-COMP:12418"/>
        <dbReference type="Rhea" id="RHEA-COMP:12419"/>
        <dbReference type="ChEBI" id="CHEBI:15378"/>
        <dbReference type="ChEBI" id="CHEBI:57856"/>
        <dbReference type="ChEBI" id="CHEBI:59789"/>
        <dbReference type="ChEBI" id="CHEBI:90615"/>
        <dbReference type="ChEBI" id="CHEBI:90616"/>
        <dbReference type="EC" id="2.1.1.72"/>
    </reaction>
</comment>
<keyword evidence="5" id="KW-0949">S-adenosyl-L-methionine</keyword>
<keyword evidence="7" id="KW-0175">Coiled coil</keyword>
<evidence type="ECO:0000256" key="3">
    <source>
        <dbReference type="ARBA" id="ARBA00022603"/>
    </source>
</evidence>